<evidence type="ECO:0000256" key="2">
    <source>
        <dbReference type="ARBA" id="ARBA00022763"/>
    </source>
</evidence>
<dbReference type="Gene3D" id="3.10.300.10">
    <property type="entry name" value="Methylpurine-DNA glycosylase (MPG)"/>
    <property type="match status" value="1"/>
</dbReference>
<evidence type="ECO:0000256" key="1">
    <source>
        <dbReference type="ARBA" id="ARBA00009232"/>
    </source>
</evidence>
<dbReference type="InterPro" id="IPR011034">
    <property type="entry name" value="Formyl_transferase-like_C_sf"/>
</dbReference>
<dbReference type="InterPro" id="IPR036995">
    <property type="entry name" value="MPG_sf"/>
</dbReference>
<proteinExistence type="inferred from homology"/>
<evidence type="ECO:0000256" key="4">
    <source>
        <dbReference type="ARBA" id="ARBA00023204"/>
    </source>
</evidence>
<dbReference type="NCBIfam" id="TIGR00567">
    <property type="entry name" value="3mg"/>
    <property type="match status" value="1"/>
</dbReference>
<dbReference type="FunFam" id="3.10.300.10:FF:000001">
    <property type="entry name" value="Putative 3-methyladenine DNA glycosylase"/>
    <property type="match status" value="1"/>
</dbReference>
<keyword evidence="8" id="KW-1185">Reference proteome</keyword>
<dbReference type="GO" id="GO:0003905">
    <property type="term" value="F:alkylbase DNA N-glycosylase activity"/>
    <property type="evidence" value="ECO:0007669"/>
    <property type="project" value="InterPro"/>
</dbReference>
<evidence type="ECO:0000313" key="7">
    <source>
        <dbReference type="EMBL" id="MQY16899.1"/>
    </source>
</evidence>
<gene>
    <name evidence="7" type="ORF">SRB5_71020</name>
</gene>
<dbReference type="GO" id="GO:0006284">
    <property type="term" value="P:base-excision repair"/>
    <property type="evidence" value="ECO:0007669"/>
    <property type="project" value="InterPro"/>
</dbReference>
<reference evidence="7 8" key="1">
    <citation type="submission" date="2019-10" db="EMBL/GenBank/DDBJ databases">
        <title>Streptomyces smaragdinus sp. nov. and Streptomyces fabii sp. nov., isolated from the gut of fungus growing-termite Macrotermes natalensis.</title>
        <authorList>
            <person name="Schwitalla J."/>
            <person name="Benndorf R."/>
            <person name="Martin K."/>
            <person name="De Beer W."/>
            <person name="Kaster A.-K."/>
            <person name="Vollmers J."/>
            <person name="Poulsen M."/>
            <person name="Beemelmanns C."/>
        </authorList>
    </citation>
    <scope>NUCLEOTIDE SEQUENCE [LARGE SCALE GENOMIC DNA]</scope>
    <source>
        <strain evidence="7 8">RB5</strain>
    </source>
</reference>
<dbReference type="PANTHER" id="PTHR10429:SF0">
    <property type="entry name" value="DNA-3-METHYLADENINE GLYCOSYLASE"/>
    <property type="match status" value="1"/>
</dbReference>
<dbReference type="NCBIfam" id="NF002003">
    <property type="entry name" value="PRK00802.1-3"/>
    <property type="match status" value="1"/>
</dbReference>
<sequence length="221" mass="23943">MGNDPTPPDLDALLPRAFYARPAHVVAPELLGRILVSGTGDATVALRITEVEAYEGETDPASHGWRGRTPRNATMFGPAGHLYVYWIYGMHHAANVVCGTEGVSHGVLVRAGEIVTGHAEATDRRPAARSPKELAQGPGRLADALGITRALDGTDVCDAHAPIRLAAGEPVRRGRVRHGPRTGVSRAHDTPWRYWIADDPTVSRYRRHTPRKRSPKPGDPE</sequence>
<dbReference type="EMBL" id="WEGJ01000085">
    <property type="protein sequence ID" value="MQY16899.1"/>
    <property type="molecule type" value="Genomic_DNA"/>
</dbReference>
<keyword evidence="4 5" id="KW-0234">DNA repair</keyword>
<dbReference type="EC" id="3.2.2.-" evidence="5"/>
<protein>
    <recommendedName>
        <fullName evidence="5">Putative 3-methyladenine DNA glycosylase</fullName>
        <ecNumber evidence="5">3.2.2.-</ecNumber>
    </recommendedName>
</protein>
<dbReference type="Proteomes" id="UP000466345">
    <property type="component" value="Unassembled WGS sequence"/>
</dbReference>
<dbReference type="RefSeq" id="WP_323379048.1">
    <property type="nucleotide sequence ID" value="NZ_WEGJ01000085.1"/>
</dbReference>
<keyword evidence="7" id="KW-0326">Glycosidase</keyword>
<dbReference type="CDD" id="cd00540">
    <property type="entry name" value="AAG"/>
    <property type="match status" value="1"/>
</dbReference>
<dbReference type="PANTHER" id="PTHR10429">
    <property type="entry name" value="DNA-3-METHYLADENINE GLYCOSYLASE"/>
    <property type="match status" value="1"/>
</dbReference>
<comment type="caution">
    <text evidence="7">The sequence shown here is derived from an EMBL/GenBank/DDBJ whole genome shotgun (WGS) entry which is preliminary data.</text>
</comment>
<keyword evidence="2 5" id="KW-0227">DNA damage</keyword>
<evidence type="ECO:0000256" key="5">
    <source>
        <dbReference type="HAMAP-Rule" id="MF_00527"/>
    </source>
</evidence>
<organism evidence="7 8">
    <name type="scientific">Streptomyces smaragdinus</name>
    <dbReference type="NCBI Taxonomy" id="2585196"/>
    <lineage>
        <taxon>Bacteria</taxon>
        <taxon>Bacillati</taxon>
        <taxon>Actinomycetota</taxon>
        <taxon>Actinomycetes</taxon>
        <taxon>Kitasatosporales</taxon>
        <taxon>Streptomycetaceae</taxon>
        <taxon>Streptomyces</taxon>
    </lineage>
</organism>
<feature type="region of interest" description="Disordered" evidence="6">
    <location>
        <begin position="119"/>
        <end position="139"/>
    </location>
</feature>
<evidence type="ECO:0000256" key="3">
    <source>
        <dbReference type="ARBA" id="ARBA00022801"/>
    </source>
</evidence>
<evidence type="ECO:0000256" key="6">
    <source>
        <dbReference type="SAM" id="MobiDB-lite"/>
    </source>
</evidence>
<name>A0A7K0CTU8_9ACTN</name>
<keyword evidence="3 5" id="KW-0378">Hydrolase</keyword>
<dbReference type="InterPro" id="IPR003180">
    <property type="entry name" value="MPG"/>
</dbReference>
<feature type="compositionally biased region" description="Basic residues" evidence="6">
    <location>
        <begin position="204"/>
        <end position="215"/>
    </location>
</feature>
<dbReference type="HAMAP" id="MF_00527">
    <property type="entry name" value="3MGH"/>
    <property type="match status" value="1"/>
</dbReference>
<feature type="compositionally biased region" description="Basic and acidic residues" evidence="6">
    <location>
        <begin position="120"/>
        <end position="132"/>
    </location>
</feature>
<comment type="similarity">
    <text evidence="1 5">Belongs to the DNA glycosylase MPG family.</text>
</comment>
<dbReference type="Pfam" id="PF02245">
    <property type="entry name" value="Pur_DNA_glyco"/>
    <property type="match status" value="1"/>
</dbReference>
<accession>A0A7K0CTU8</accession>
<dbReference type="SUPFAM" id="SSF50486">
    <property type="entry name" value="FMT C-terminal domain-like"/>
    <property type="match status" value="1"/>
</dbReference>
<dbReference type="GO" id="GO:0003677">
    <property type="term" value="F:DNA binding"/>
    <property type="evidence" value="ECO:0007669"/>
    <property type="project" value="InterPro"/>
</dbReference>
<evidence type="ECO:0000313" key="8">
    <source>
        <dbReference type="Proteomes" id="UP000466345"/>
    </source>
</evidence>
<dbReference type="AlphaFoldDB" id="A0A7K0CTU8"/>
<feature type="region of interest" description="Disordered" evidence="6">
    <location>
        <begin position="198"/>
        <end position="221"/>
    </location>
</feature>